<organism evidence="2 3">
    <name type="scientific">Streptomyces albiflavescens</name>
    <dbReference type="NCBI Taxonomy" id="1623582"/>
    <lineage>
        <taxon>Bacteria</taxon>
        <taxon>Bacillati</taxon>
        <taxon>Actinomycetota</taxon>
        <taxon>Actinomycetes</taxon>
        <taxon>Kitasatosporales</taxon>
        <taxon>Streptomycetaceae</taxon>
        <taxon>Streptomyces</taxon>
    </lineage>
</organism>
<evidence type="ECO:0000313" key="3">
    <source>
        <dbReference type="Proteomes" id="UP000600365"/>
    </source>
</evidence>
<accession>A0A917YD72</accession>
<evidence type="ECO:0000256" key="1">
    <source>
        <dbReference type="SAM" id="MobiDB-lite"/>
    </source>
</evidence>
<name>A0A917YD72_9ACTN</name>
<keyword evidence="3" id="KW-1185">Reference proteome</keyword>
<feature type="region of interest" description="Disordered" evidence="1">
    <location>
        <begin position="1"/>
        <end position="99"/>
    </location>
</feature>
<feature type="compositionally biased region" description="Low complexity" evidence="1">
    <location>
        <begin position="56"/>
        <end position="70"/>
    </location>
</feature>
<protein>
    <submittedName>
        <fullName evidence="2">Uncharacterized protein</fullName>
    </submittedName>
</protein>
<comment type="caution">
    <text evidence="2">The sequence shown here is derived from an EMBL/GenBank/DDBJ whole genome shotgun (WGS) entry which is preliminary data.</text>
</comment>
<dbReference type="EMBL" id="BMMM01000021">
    <property type="protein sequence ID" value="GGN88519.1"/>
    <property type="molecule type" value="Genomic_DNA"/>
</dbReference>
<reference evidence="2 3" key="1">
    <citation type="journal article" date="2014" name="Int. J. Syst. Evol. Microbiol.">
        <title>Complete genome sequence of Corynebacterium casei LMG S-19264T (=DSM 44701T), isolated from a smear-ripened cheese.</title>
        <authorList>
            <consortium name="US DOE Joint Genome Institute (JGI-PGF)"/>
            <person name="Walter F."/>
            <person name="Albersmeier A."/>
            <person name="Kalinowski J."/>
            <person name="Ruckert C."/>
        </authorList>
    </citation>
    <scope>NUCLEOTIDE SEQUENCE [LARGE SCALE GENOMIC DNA]</scope>
    <source>
        <strain evidence="2 3">CGMCC 4.7111</strain>
    </source>
</reference>
<proteinExistence type="predicted"/>
<evidence type="ECO:0000313" key="2">
    <source>
        <dbReference type="EMBL" id="GGN88519.1"/>
    </source>
</evidence>
<gene>
    <name evidence="2" type="ORF">GCM10011579_082360</name>
</gene>
<dbReference type="AlphaFoldDB" id="A0A917YD72"/>
<feature type="compositionally biased region" description="Low complexity" evidence="1">
    <location>
        <begin position="11"/>
        <end position="24"/>
    </location>
</feature>
<dbReference type="Proteomes" id="UP000600365">
    <property type="component" value="Unassembled WGS sequence"/>
</dbReference>
<sequence length="99" mass="10217">MGAGTYFHGSTPRTPRNPAARRAPSGCAHGFRGGAPLWKTRGPLSYPSGTLPAWTSSSGGHSPRSSPESRSNPRSDNIHVVAHCPGPLGEGEKCAGQLA</sequence>